<evidence type="ECO:0000313" key="2">
    <source>
        <dbReference type="Proteomes" id="UP000276133"/>
    </source>
</evidence>
<accession>A0A3M7PN44</accession>
<keyword evidence="2" id="KW-1185">Reference proteome</keyword>
<comment type="caution">
    <text evidence="1">The sequence shown here is derived from an EMBL/GenBank/DDBJ whole genome shotgun (WGS) entry which is preliminary data.</text>
</comment>
<feature type="non-terminal residue" evidence="1">
    <location>
        <position position="1"/>
    </location>
</feature>
<dbReference type="AlphaFoldDB" id="A0A3M7PN44"/>
<gene>
    <name evidence="1" type="ORF">BpHYR1_010829</name>
</gene>
<sequence length="120" mass="13972">LNISVVENLFHTYLIFLTDFIFRRCDEDITVHVLGSIGSCMHASESVDDVHVERRRDRSIGFISVGITKRCGKAPRSKYMDIWCDKKKVIQFNSFVFVSSVDLLTPDWKYAFHVDTNFIY</sequence>
<organism evidence="1 2">
    <name type="scientific">Brachionus plicatilis</name>
    <name type="common">Marine rotifer</name>
    <name type="synonym">Brachionus muelleri</name>
    <dbReference type="NCBI Taxonomy" id="10195"/>
    <lineage>
        <taxon>Eukaryota</taxon>
        <taxon>Metazoa</taxon>
        <taxon>Spiralia</taxon>
        <taxon>Gnathifera</taxon>
        <taxon>Rotifera</taxon>
        <taxon>Eurotatoria</taxon>
        <taxon>Monogononta</taxon>
        <taxon>Pseudotrocha</taxon>
        <taxon>Ploima</taxon>
        <taxon>Brachionidae</taxon>
        <taxon>Brachionus</taxon>
    </lineage>
</organism>
<proteinExistence type="predicted"/>
<protein>
    <submittedName>
        <fullName evidence="1">Uncharacterized protein</fullName>
    </submittedName>
</protein>
<evidence type="ECO:0000313" key="1">
    <source>
        <dbReference type="EMBL" id="RNA00547.1"/>
    </source>
</evidence>
<reference evidence="1 2" key="1">
    <citation type="journal article" date="2018" name="Sci. Rep.">
        <title>Genomic signatures of local adaptation to the degree of environmental predictability in rotifers.</title>
        <authorList>
            <person name="Franch-Gras L."/>
            <person name="Hahn C."/>
            <person name="Garcia-Roger E.M."/>
            <person name="Carmona M.J."/>
            <person name="Serra M."/>
            <person name="Gomez A."/>
        </authorList>
    </citation>
    <scope>NUCLEOTIDE SEQUENCE [LARGE SCALE GENOMIC DNA]</scope>
    <source>
        <strain evidence="1">HYR1</strain>
    </source>
</reference>
<name>A0A3M7PN44_BRAPC</name>
<dbReference type="EMBL" id="REGN01009704">
    <property type="protein sequence ID" value="RNA00547.1"/>
    <property type="molecule type" value="Genomic_DNA"/>
</dbReference>
<dbReference type="Proteomes" id="UP000276133">
    <property type="component" value="Unassembled WGS sequence"/>
</dbReference>